<protein>
    <recommendedName>
        <fullName evidence="1">NADH-quinone oxidoreductase subunit D domain-containing protein</fullName>
    </recommendedName>
</protein>
<dbReference type="PANTHER" id="PTHR11993">
    <property type="entry name" value="NADH-UBIQUINONE OXIDOREDUCTASE 49 KDA SUBUNIT"/>
    <property type="match status" value="1"/>
</dbReference>
<dbReference type="InterPro" id="IPR022885">
    <property type="entry name" value="NDH1_su_D/H"/>
</dbReference>
<evidence type="ECO:0000313" key="2">
    <source>
        <dbReference type="EMBL" id="SUZ48041.1"/>
    </source>
</evidence>
<sequence>MVLNIGPQHPSTHGVLRLKVVTDGEIVSDIEPIIGYLHRCFEKHCENSTYEQVIPFTDRCDYIASMNNNFGYVVAMEKLMEIKVPDRVEYIRIIMAELNRIASHLLALGVYGLDVGAFTPFLYMFRDRERILDIFELTCGARLLYNYMWVGGVSHDLPVGFVETVYGFLDYFEPKLKEYNEILTYNKIFIERTADVGVLPPEVAISYGVSGPNLRGSGVKWDLRKDEPYSIYERFDFDVPIGEGTVGTTGDCWDRFYVRMLEMTESAKILRQALKDLPQDGDVHQAIPKKIRPPKGSIYQRTESPRGDLAYYIISDGSPQPYRLKMRSPAFTALSVLNEISRGWMLSDVIAILGSLDIVLGEIDR</sequence>
<gene>
    <name evidence="2" type="ORF">METZ01_LOCUS895</name>
</gene>
<dbReference type="NCBIfam" id="NF004739">
    <property type="entry name" value="PRK06075.1"/>
    <property type="match status" value="1"/>
</dbReference>
<dbReference type="GO" id="GO:0051287">
    <property type="term" value="F:NAD binding"/>
    <property type="evidence" value="ECO:0007669"/>
    <property type="project" value="InterPro"/>
</dbReference>
<accession>A0A381N0D7</accession>
<dbReference type="Pfam" id="PF00346">
    <property type="entry name" value="Complex1_49kDa"/>
    <property type="match status" value="1"/>
</dbReference>
<dbReference type="GO" id="GO:0016651">
    <property type="term" value="F:oxidoreductase activity, acting on NAD(P)H"/>
    <property type="evidence" value="ECO:0007669"/>
    <property type="project" value="InterPro"/>
</dbReference>
<dbReference type="SUPFAM" id="SSF56762">
    <property type="entry name" value="HydB/Nqo4-like"/>
    <property type="match status" value="1"/>
</dbReference>
<dbReference type="HAMAP" id="MF_01358">
    <property type="entry name" value="NDH1_NuoD"/>
    <property type="match status" value="1"/>
</dbReference>
<dbReference type="InterPro" id="IPR029014">
    <property type="entry name" value="NiFe-Hase_large"/>
</dbReference>
<dbReference type="EMBL" id="UINC01000048">
    <property type="protein sequence ID" value="SUZ48041.1"/>
    <property type="molecule type" value="Genomic_DNA"/>
</dbReference>
<dbReference type="GO" id="GO:0048038">
    <property type="term" value="F:quinone binding"/>
    <property type="evidence" value="ECO:0007669"/>
    <property type="project" value="InterPro"/>
</dbReference>
<feature type="domain" description="NADH-quinone oxidoreductase subunit D" evidence="1">
    <location>
        <begin position="114"/>
        <end position="365"/>
    </location>
</feature>
<reference evidence="2" key="1">
    <citation type="submission" date="2018-05" db="EMBL/GenBank/DDBJ databases">
        <authorList>
            <person name="Lanie J.A."/>
            <person name="Ng W.-L."/>
            <person name="Kazmierczak K.M."/>
            <person name="Andrzejewski T.M."/>
            <person name="Davidsen T.M."/>
            <person name="Wayne K.J."/>
            <person name="Tettelin H."/>
            <person name="Glass J.I."/>
            <person name="Rusch D."/>
            <person name="Podicherti R."/>
            <person name="Tsui H.-C.T."/>
            <person name="Winkler M.E."/>
        </authorList>
    </citation>
    <scope>NUCLEOTIDE SEQUENCE</scope>
</reference>
<dbReference type="AlphaFoldDB" id="A0A381N0D7"/>
<dbReference type="Gene3D" id="1.10.645.10">
    <property type="entry name" value="Cytochrome-c3 Hydrogenase, chain B"/>
    <property type="match status" value="1"/>
</dbReference>
<dbReference type="PANTHER" id="PTHR11993:SF10">
    <property type="entry name" value="NADH DEHYDROGENASE [UBIQUINONE] IRON-SULFUR PROTEIN 2, MITOCHONDRIAL"/>
    <property type="match status" value="1"/>
</dbReference>
<name>A0A381N0D7_9ZZZZ</name>
<dbReference type="InterPro" id="IPR001135">
    <property type="entry name" value="NADH_Q_OxRdtase_suD"/>
</dbReference>
<proteinExistence type="inferred from homology"/>
<evidence type="ECO:0000259" key="1">
    <source>
        <dbReference type="Pfam" id="PF00346"/>
    </source>
</evidence>
<organism evidence="2">
    <name type="scientific">marine metagenome</name>
    <dbReference type="NCBI Taxonomy" id="408172"/>
    <lineage>
        <taxon>unclassified sequences</taxon>
        <taxon>metagenomes</taxon>
        <taxon>ecological metagenomes</taxon>
    </lineage>
</organism>